<evidence type="ECO:0000313" key="2">
    <source>
        <dbReference type="Proteomes" id="UP001226574"/>
    </source>
</evidence>
<dbReference type="RefSeq" id="WP_309039066.1">
    <property type="nucleotide sequence ID" value="NZ_JAVIFY010000007.1"/>
</dbReference>
<proteinExistence type="predicted"/>
<evidence type="ECO:0000313" key="1">
    <source>
        <dbReference type="EMBL" id="MDQ9092144.1"/>
    </source>
</evidence>
<keyword evidence="2" id="KW-1185">Reference proteome</keyword>
<dbReference type="EMBL" id="JAVIFY010000007">
    <property type="protein sequence ID" value="MDQ9092144.1"/>
    <property type="molecule type" value="Genomic_DNA"/>
</dbReference>
<accession>A0ABU1BF40</accession>
<organism evidence="1 2">
    <name type="scientific">Pseudoalteromonas haloplanktis</name>
    <name type="common">Alteromonas haloplanktis</name>
    <dbReference type="NCBI Taxonomy" id="228"/>
    <lineage>
        <taxon>Bacteria</taxon>
        <taxon>Pseudomonadati</taxon>
        <taxon>Pseudomonadota</taxon>
        <taxon>Gammaproteobacteria</taxon>
        <taxon>Alteromonadales</taxon>
        <taxon>Pseudoalteromonadaceae</taxon>
        <taxon>Pseudoalteromonas</taxon>
    </lineage>
</organism>
<protein>
    <submittedName>
        <fullName evidence="1">Uncharacterized protein</fullName>
    </submittedName>
</protein>
<sequence>MFGLFNKKPKYWVLEDSYDGGKEANFIGSTEGSINTIKISHNPMTDNAMVLISFDELEVQPDEVAISIT</sequence>
<gene>
    <name evidence="1" type="ORF">RC083_11150</name>
</gene>
<dbReference type="Proteomes" id="UP001226574">
    <property type="component" value="Unassembled WGS sequence"/>
</dbReference>
<reference evidence="1 2" key="1">
    <citation type="submission" date="2023-08" db="EMBL/GenBank/DDBJ databases">
        <title>Pseudoalteromonas haloplanktis LL1 genome.</title>
        <authorList>
            <person name="Wu S."/>
        </authorList>
    </citation>
    <scope>NUCLEOTIDE SEQUENCE [LARGE SCALE GENOMIC DNA]</scope>
    <source>
        <strain evidence="1 2">LL1</strain>
    </source>
</reference>
<comment type="caution">
    <text evidence="1">The sequence shown here is derived from an EMBL/GenBank/DDBJ whole genome shotgun (WGS) entry which is preliminary data.</text>
</comment>
<name>A0ABU1BF40_PSEHA</name>